<organism evidence="1">
    <name type="scientific">Arundo donax</name>
    <name type="common">Giant reed</name>
    <name type="synonym">Donax arundinaceus</name>
    <dbReference type="NCBI Taxonomy" id="35708"/>
    <lineage>
        <taxon>Eukaryota</taxon>
        <taxon>Viridiplantae</taxon>
        <taxon>Streptophyta</taxon>
        <taxon>Embryophyta</taxon>
        <taxon>Tracheophyta</taxon>
        <taxon>Spermatophyta</taxon>
        <taxon>Magnoliopsida</taxon>
        <taxon>Liliopsida</taxon>
        <taxon>Poales</taxon>
        <taxon>Poaceae</taxon>
        <taxon>PACMAD clade</taxon>
        <taxon>Arundinoideae</taxon>
        <taxon>Arundineae</taxon>
        <taxon>Arundo</taxon>
    </lineage>
</organism>
<sequence length="51" mass="5864">MLRTRQRNIESQPQSLYNSKKGTQYFCCSMARSGRGNSLAPSTRGIQFNHR</sequence>
<name>A0A0A8YJN9_ARUDO</name>
<accession>A0A0A8YJN9</accession>
<reference evidence="1" key="1">
    <citation type="submission" date="2014-09" db="EMBL/GenBank/DDBJ databases">
        <authorList>
            <person name="Magalhaes I.L.F."/>
            <person name="Oliveira U."/>
            <person name="Santos F.R."/>
            <person name="Vidigal T.H.D.A."/>
            <person name="Brescovit A.D."/>
            <person name="Santos A.J."/>
        </authorList>
    </citation>
    <scope>NUCLEOTIDE SEQUENCE</scope>
    <source>
        <tissue evidence="1">Shoot tissue taken approximately 20 cm above the soil surface</tissue>
    </source>
</reference>
<evidence type="ECO:0000313" key="1">
    <source>
        <dbReference type="EMBL" id="JAD26809.1"/>
    </source>
</evidence>
<protein>
    <submittedName>
        <fullName evidence="1">Uncharacterized protein</fullName>
    </submittedName>
</protein>
<dbReference type="AlphaFoldDB" id="A0A0A8YJN9"/>
<reference evidence="1" key="2">
    <citation type="journal article" date="2015" name="Data Brief">
        <title>Shoot transcriptome of the giant reed, Arundo donax.</title>
        <authorList>
            <person name="Barrero R.A."/>
            <person name="Guerrero F.D."/>
            <person name="Moolhuijzen P."/>
            <person name="Goolsby J.A."/>
            <person name="Tidwell J."/>
            <person name="Bellgard S.E."/>
            <person name="Bellgard M.I."/>
        </authorList>
    </citation>
    <scope>NUCLEOTIDE SEQUENCE</scope>
    <source>
        <tissue evidence="1">Shoot tissue taken approximately 20 cm above the soil surface</tissue>
    </source>
</reference>
<proteinExistence type="predicted"/>
<dbReference type="EMBL" id="GBRH01271086">
    <property type="protein sequence ID" value="JAD26809.1"/>
    <property type="molecule type" value="Transcribed_RNA"/>
</dbReference>